<evidence type="ECO:0000313" key="2">
    <source>
        <dbReference type="Proteomes" id="UP000828390"/>
    </source>
</evidence>
<comment type="caution">
    <text evidence="1">The sequence shown here is derived from an EMBL/GenBank/DDBJ whole genome shotgun (WGS) entry which is preliminary data.</text>
</comment>
<dbReference type="AlphaFoldDB" id="A0A9D4D3H4"/>
<proteinExistence type="predicted"/>
<name>A0A9D4D3H4_DREPO</name>
<dbReference type="Proteomes" id="UP000828390">
    <property type="component" value="Unassembled WGS sequence"/>
</dbReference>
<keyword evidence="2" id="KW-1185">Reference proteome</keyword>
<evidence type="ECO:0000313" key="1">
    <source>
        <dbReference type="EMBL" id="KAH3737489.1"/>
    </source>
</evidence>
<gene>
    <name evidence="1" type="ORF">DPMN_044082</name>
</gene>
<protein>
    <submittedName>
        <fullName evidence="1">Uncharacterized protein</fullName>
    </submittedName>
</protein>
<dbReference type="EMBL" id="JAIWYP010000011">
    <property type="protein sequence ID" value="KAH3737489.1"/>
    <property type="molecule type" value="Genomic_DNA"/>
</dbReference>
<organism evidence="1 2">
    <name type="scientific">Dreissena polymorpha</name>
    <name type="common">Zebra mussel</name>
    <name type="synonym">Mytilus polymorpha</name>
    <dbReference type="NCBI Taxonomy" id="45954"/>
    <lineage>
        <taxon>Eukaryota</taxon>
        <taxon>Metazoa</taxon>
        <taxon>Spiralia</taxon>
        <taxon>Lophotrochozoa</taxon>
        <taxon>Mollusca</taxon>
        <taxon>Bivalvia</taxon>
        <taxon>Autobranchia</taxon>
        <taxon>Heteroconchia</taxon>
        <taxon>Euheterodonta</taxon>
        <taxon>Imparidentia</taxon>
        <taxon>Neoheterodontei</taxon>
        <taxon>Myida</taxon>
        <taxon>Dreissenoidea</taxon>
        <taxon>Dreissenidae</taxon>
        <taxon>Dreissena</taxon>
    </lineage>
</organism>
<reference evidence="1" key="2">
    <citation type="submission" date="2020-11" db="EMBL/GenBank/DDBJ databases">
        <authorList>
            <person name="McCartney M.A."/>
            <person name="Auch B."/>
            <person name="Kono T."/>
            <person name="Mallez S."/>
            <person name="Becker A."/>
            <person name="Gohl D.M."/>
            <person name="Silverstein K.A.T."/>
            <person name="Koren S."/>
            <person name="Bechman K.B."/>
            <person name="Herman A."/>
            <person name="Abrahante J.E."/>
            <person name="Garbe J."/>
        </authorList>
    </citation>
    <scope>NUCLEOTIDE SEQUENCE</scope>
    <source>
        <strain evidence="1">Duluth1</strain>
        <tissue evidence="1">Whole animal</tissue>
    </source>
</reference>
<sequence length="97" mass="11185">MLDKLGWRSLENRRYDSRLLMFYKIVHGLVAVPMPPYVTPPTRLTRHLHPLSFRQIPTPPVCRSAAESYGILWKSLDGIPWSIGTNFPSDSMQSMEK</sequence>
<accession>A0A9D4D3H4</accession>
<reference evidence="1" key="1">
    <citation type="journal article" date="2019" name="bioRxiv">
        <title>The Genome of the Zebra Mussel, Dreissena polymorpha: A Resource for Invasive Species Research.</title>
        <authorList>
            <person name="McCartney M.A."/>
            <person name="Auch B."/>
            <person name="Kono T."/>
            <person name="Mallez S."/>
            <person name="Zhang Y."/>
            <person name="Obille A."/>
            <person name="Becker A."/>
            <person name="Abrahante J.E."/>
            <person name="Garbe J."/>
            <person name="Badalamenti J.P."/>
            <person name="Herman A."/>
            <person name="Mangelson H."/>
            <person name="Liachko I."/>
            <person name="Sullivan S."/>
            <person name="Sone E.D."/>
            <person name="Koren S."/>
            <person name="Silverstein K.A.T."/>
            <person name="Beckman K.B."/>
            <person name="Gohl D.M."/>
        </authorList>
    </citation>
    <scope>NUCLEOTIDE SEQUENCE</scope>
    <source>
        <strain evidence="1">Duluth1</strain>
        <tissue evidence="1">Whole animal</tissue>
    </source>
</reference>